<evidence type="ECO:0000256" key="1">
    <source>
        <dbReference type="SAM" id="MobiDB-lite"/>
    </source>
</evidence>
<feature type="region of interest" description="Disordered" evidence="1">
    <location>
        <begin position="49"/>
        <end position="87"/>
    </location>
</feature>
<sequence>MVLGDVRRSPARDIPYRIVRRNARRLRDLPESVITALLFRYSLVHSPERANRRMPDDHPSPSDHSTAKSTGSKISPSDSASGRQQSGVRFSIKNTGLTSVQIWEYDAATNRSSRDVVADTLRALSAPDDFPPIEAAIVAGDHVALAVDPNVPDVDAVIEGALRMLRSTPAERIEVVVWDEATEQTLQRIRAAAGEHTVVSHQCDVRESLCYLAADVDAEPIYLNRALVDADFVLPIVAVRPNNVSQRRDLTGVFPALSDSATRTRFADKVSSGVASSPAMKSGNTIAEEVPWLLGVQLILSVTANSDGAAGEIHAGTIDAIAKRITPTLRRPDPVPPPAELVVAALDGDAQQQTWENVARAADAALAYALPDATIVIWSSLDQPPEGALLSIDSDSDDEGHEASAEFGDASETLPPRDRFSDLARTLKRVSEKHRLMLHSNLPREVIEPLGIGVIESPHELANLSRHFQSCGVLRAASYAGGN</sequence>
<dbReference type="Proteomes" id="UP000321353">
    <property type="component" value="Chromosome"/>
</dbReference>
<feature type="compositionally biased region" description="Basic and acidic residues" evidence="1">
    <location>
        <begin position="49"/>
        <end position="61"/>
    </location>
</feature>
<proteinExistence type="predicted"/>
<feature type="region of interest" description="Disordered" evidence="1">
    <location>
        <begin position="391"/>
        <end position="416"/>
    </location>
</feature>
<reference evidence="2 3" key="1">
    <citation type="submission" date="2019-02" db="EMBL/GenBank/DDBJ databases">
        <title>Planctomycetal bacteria perform biofilm scaping via a novel small molecule.</title>
        <authorList>
            <person name="Jeske O."/>
            <person name="Boedeker C."/>
            <person name="Wiegand S."/>
            <person name="Breitling P."/>
            <person name="Kallscheuer N."/>
            <person name="Jogler M."/>
            <person name="Rohde M."/>
            <person name="Petersen J."/>
            <person name="Medema M.H."/>
            <person name="Surup F."/>
            <person name="Jogler C."/>
        </authorList>
    </citation>
    <scope>NUCLEOTIDE SEQUENCE [LARGE SCALE GENOMIC DNA]</scope>
    <source>
        <strain evidence="2 3">Mal15</strain>
    </source>
</reference>
<keyword evidence="3" id="KW-1185">Reference proteome</keyword>
<gene>
    <name evidence="2" type="ORF">Mal15_09040</name>
</gene>
<feature type="compositionally biased region" description="Polar residues" evidence="1">
    <location>
        <begin position="62"/>
        <end position="87"/>
    </location>
</feature>
<dbReference type="KEGG" id="smam:Mal15_09040"/>
<dbReference type="EMBL" id="CP036264">
    <property type="protein sequence ID" value="QEF96874.1"/>
    <property type="molecule type" value="Genomic_DNA"/>
</dbReference>
<dbReference type="Gene3D" id="3.40.50.11440">
    <property type="match status" value="1"/>
</dbReference>
<evidence type="ECO:0000313" key="2">
    <source>
        <dbReference type="EMBL" id="QEF96874.1"/>
    </source>
</evidence>
<organism evidence="2 3">
    <name type="scientific">Stieleria maiorica</name>
    <dbReference type="NCBI Taxonomy" id="2795974"/>
    <lineage>
        <taxon>Bacteria</taxon>
        <taxon>Pseudomonadati</taxon>
        <taxon>Planctomycetota</taxon>
        <taxon>Planctomycetia</taxon>
        <taxon>Pirellulales</taxon>
        <taxon>Pirellulaceae</taxon>
        <taxon>Stieleria</taxon>
    </lineage>
</organism>
<evidence type="ECO:0008006" key="4">
    <source>
        <dbReference type="Google" id="ProtNLM"/>
    </source>
</evidence>
<dbReference type="AlphaFoldDB" id="A0A5B9MBD7"/>
<evidence type="ECO:0000313" key="3">
    <source>
        <dbReference type="Proteomes" id="UP000321353"/>
    </source>
</evidence>
<name>A0A5B9MBD7_9BACT</name>
<protein>
    <recommendedName>
        <fullName evidence="4">LarA-like N-terminal domain-containing protein</fullName>
    </recommendedName>
</protein>
<accession>A0A5B9MBD7</accession>